<evidence type="ECO:0000313" key="10">
    <source>
        <dbReference type="Proteomes" id="UP000317863"/>
    </source>
</evidence>
<keyword evidence="7" id="KW-0479">Metal-binding</keyword>
<keyword evidence="3 7" id="KW-0862">Zinc</keyword>
<keyword evidence="6" id="KW-0804">Transcription</keyword>
<dbReference type="Gene3D" id="1.10.10.10">
    <property type="entry name" value="Winged helix-like DNA-binding domain superfamily/Winged helix DNA-binding domain"/>
    <property type="match status" value="1"/>
</dbReference>
<keyword evidence="5" id="KW-0238">DNA-binding</keyword>
<dbReference type="Pfam" id="PF01475">
    <property type="entry name" value="FUR"/>
    <property type="match status" value="1"/>
</dbReference>
<feature type="binding site" evidence="8">
    <location>
        <position position="88"/>
    </location>
    <ligand>
        <name>Fe cation</name>
        <dbReference type="ChEBI" id="CHEBI:24875"/>
    </ligand>
</feature>
<dbReference type="OrthoDB" id="8659436at2"/>
<keyword evidence="10" id="KW-1185">Reference proteome</keyword>
<gene>
    <name evidence="9" type="ORF">EXD82_02815</name>
</gene>
<dbReference type="GO" id="GO:0003700">
    <property type="term" value="F:DNA-binding transcription factor activity"/>
    <property type="evidence" value="ECO:0007669"/>
    <property type="project" value="InterPro"/>
</dbReference>
<dbReference type="GO" id="GO:0045892">
    <property type="term" value="P:negative regulation of DNA-templated transcription"/>
    <property type="evidence" value="ECO:0007669"/>
    <property type="project" value="TreeGrafter"/>
</dbReference>
<dbReference type="GO" id="GO:1900376">
    <property type="term" value="P:regulation of secondary metabolite biosynthetic process"/>
    <property type="evidence" value="ECO:0007669"/>
    <property type="project" value="TreeGrafter"/>
</dbReference>
<feature type="binding site" evidence="7">
    <location>
        <position position="116"/>
    </location>
    <ligand>
        <name>Zn(2+)</name>
        <dbReference type="ChEBI" id="CHEBI:29105"/>
    </ligand>
</feature>
<dbReference type="InterPro" id="IPR036390">
    <property type="entry name" value="WH_DNA-bd_sf"/>
</dbReference>
<evidence type="ECO:0000256" key="5">
    <source>
        <dbReference type="ARBA" id="ARBA00023125"/>
    </source>
</evidence>
<evidence type="ECO:0000256" key="2">
    <source>
        <dbReference type="ARBA" id="ARBA00022491"/>
    </source>
</evidence>
<dbReference type="Proteomes" id="UP000317863">
    <property type="component" value="Unassembled WGS sequence"/>
</dbReference>
<dbReference type="InterPro" id="IPR036388">
    <property type="entry name" value="WH-like_DNA-bd_sf"/>
</dbReference>
<dbReference type="GO" id="GO:0008270">
    <property type="term" value="F:zinc ion binding"/>
    <property type="evidence" value="ECO:0007669"/>
    <property type="project" value="TreeGrafter"/>
</dbReference>
<evidence type="ECO:0000256" key="4">
    <source>
        <dbReference type="ARBA" id="ARBA00023015"/>
    </source>
</evidence>
<dbReference type="Gene3D" id="3.30.1490.190">
    <property type="match status" value="1"/>
</dbReference>
<evidence type="ECO:0000256" key="3">
    <source>
        <dbReference type="ARBA" id="ARBA00022833"/>
    </source>
</evidence>
<feature type="binding site" evidence="7">
    <location>
        <position position="76"/>
    </location>
    <ligand>
        <name>Zn(2+)</name>
        <dbReference type="ChEBI" id="CHEBI:29105"/>
    </ligand>
</feature>
<feature type="binding site" evidence="8">
    <location>
        <position position="72"/>
    </location>
    <ligand>
        <name>Fe cation</name>
        <dbReference type="ChEBI" id="CHEBI:24875"/>
    </ligand>
</feature>
<comment type="cofactor">
    <cofactor evidence="7">
        <name>Zn(2+)</name>
        <dbReference type="ChEBI" id="CHEBI:29105"/>
    </cofactor>
    <text evidence="7">Binds 1 zinc ion per subunit.</text>
</comment>
<evidence type="ECO:0000256" key="8">
    <source>
        <dbReference type="PIRSR" id="PIRSR602481-2"/>
    </source>
</evidence>
<dbReference type="GO" id="GO:0000976">
    <property type="term" value="F:transcription cis-regulatory region binding"/>
    <property type="evidence" value="ECO:0007669"/>
    <property type="project" value="TreeGrafter"/>
</dbReference>
<comment type="similarity">
    <text evidence="1">Belongs to the Fur family.</text>
</comment>
<reference evidence="9 10" key="1">
    <citation type="submission" date="2019-02" db="EMBL/GenBank/DDBJ databases">
        <title>Peptostreptococcaceae bacterium ZHW00191 nov., a new bacterium isolated from the human gut.</title>
        <authorList>
            <person name="Zhou H.-W."/>
            <person name="Chen X.-J."/>
        </authorList>
    </citation>
    <scope>NUCLEOTIDE SEQUENCE [LARGE SCALE GENOMIC DNA]</scope>
    <source>
        <strain evidence="9 10">ZHW00191</strain>
    </source>
</reference>
<accession>A0A544QXD5</accession>
<feature type="binding site" evidence="7">
    <location>
        <position position="79"/>
    </location>
    <ligand>
        <name>Zn(2+)</name>
        <dbReference type="ChEBI" id="CHEBI:29105"/>
    </ligand>
</feature>
<dbReference type="SUPFAM" id="SSF46785">
    <property type="entry name" value="Winged helix' DNA-binding domain"/>
    <property type="match status" value="1"/>
</dbReference>
<evidence type="ECO:0000256" key="7">
    <source>
        <dbReference type="PIRSR" id="PIRSR602481-1"/>
    </source>
</evidence>
<organism evidence="9 10">
    <name type="scientific">Peptacetobacter hominis</name>
    <dbReference type="NCBI Taxonomy" id="2743610"/>
    <lineage>
        <taxon>Bacteria</taxon>
        <taxon>Bacillati</taxon>
        <taxon>Bacillota</taxon>
        <taxon>Clostridia</taxon>
        <taxon>Peptostreptococcales</taxon>
        <taxon>Peptostreptococcaceae</taxon>
        <taxon>Peptacetobacter</taxon>
    </lineage>
</organism>
<dbReference type="EMBL" id="SGJB01000003">
    <property type="protein sequence ID" value="TQQ85358.1"/>
    <property type="molecule type" value="Genomic_DNA"/>
</dbReference>
<dbReference type="InterPro" id="IPR043135">
    <property type="entry name" value="Fur_C"/>
</dbReference>
<dbReference type="CDD" id="cd07153">
    <property type="entry name" value="Fur_like"/>
    <property type="match status" value="1"/>
</dbReference>
<comment type="caution">
    <text evidence="9">The sequence shown here is derived from an EMBL/GenBank/DDBJ whole genome shotgun (WGS) entry which is preliminary data.</text>
</comment>
<comment type="cofactor">
    <cofactor evidence="8">
        <name>Mn(2+)</name>
        <dbReference type="ChEBI" id="CHEBI:29035"/>
    </cofactor>
    <cofactor evidence="8">
        <name>Fe(2+)</name>
        <dbReference type="ChEBI" id="CHEBI:29033"/>
    </cofactor>
    <text evidence="8">Binds 1 Mn(2+) or Fe(2+) ion per subunit.</text>
</comment>
<keyword evidence="2" id="KW-0678">Repressor</keyword>
<evidence type="ECO:0000256" key="6">
    <source>
        <dbReference type="ARBA" id="ARBA00023163"/>
    </source>
</evidence>
<dbReference type="PANTHER" id="PTHR33202">
    <property type="entry name" value="ZINC UPTAKE REGULATION PROTEIN"/>
    <property type="match status" value="1"/>
</dbReference>
<evidence type="ECO:0000313" key="9">
    <source>
        <dbReference type="EMBL" id="TQQ85358.1"/>
    </source>
</evidence>
<keyword evidence="4" id="KW-0805">Transcription regulation</keyword>
<protein>
    <submittedName>
        <fullName evidence="9">Transcriptional repressor</fullName>
    </submittedName>
</protein>
<dbReference type="PANTHER" id="PTHR33202:SF7">
    <property type="entry name" value="FERRIC UPTAKE REGULATION PROTEIN"/>
    <property type="match status" value="1"/>
</dbReference>
<dbReference type="InterPro" id="IPR002481">
    <property type="entry name" value="FUR"/>
</dbReference>
<sequence>MTKYEKRIYNIVNNSTEHMTAEQIFDSLKKEYPTVSRATIYNNLNKLCDADMIRRISIEGLTDCYDRIIRHDHIVCKKCGKLMDKNFEDLTKTLKDQLGEDFLYYDLKVFCICEDCRNKK</sequence>
<keyword evidence="8" id="KW-0408">Iron</keyword>
<name>A0A544QXD5_9FIRM</name>
<proteinExistence type="inferred from homology"/>
<evidence type="ECO:0000256" key="1">
    <source>
        <dbReference type="ARBA" id="ARBA00007957"/>
    </source>
</evidence>
<feature type="binding site" evidence="7">
    <location>
        <position position="113"/>
    </location>
    <ligand>
        <name>Zn(2+)</name>
        <dbReference type="ChEBI" id="CHEBI:29105"/>
    </ligand>
</feature>
<dbReference type="AlphaFoldDB" id="A0A544QXD5"/>